<dbReference type="Proteomes" id="UP001209229">
    <property type="component" value="Unassembled WGS sequence"/>
</dbReference>
<evidence type="ECO:0000256" key="8">
    <source>
        <dbReference type="ARBA" id="ARBA00022573"/>
    </source>
</evidence>
<evidence type="ECO:0000256" key="10">
    <source>
        <dbReference type="ARBA" id="ARBA00022692"/>
    </source>
</evidence>
<dbReference type="GO" id="GO:0051073">
    <property type="term" value="F:adenosylcobinamide-GDP ribazoletransferase activity"/>
    <property type="evidence" value="ECO:0007669"/>
    <property type="project" value="UniProtKB-UniRule"/>
</dbReference>
<evidence type="ECO:0000256" key="16">
    <source>
        <dbReference type="ARBA" id="ARBA00032853"/>
    </source>
</evidence>
<dbReference type="HAMAP" id="MF_00719">
    <property type="entry name" value="CobS"/>
    <property type="match status" value="1"/>
</dbReference>
<dbReference type="Pfam" id="PF02654">
    <property type="entry name" value="CobS"/>
    <property type="match status" value="1"/>
</dbReference>
<proteinExistence type="inferred from homology"/>
<keyword evidence="8 19" id="KW-0169">Cobalamin biosynthesis</keyword>
<gene>
    <name evidence="19" type="primary">cobS</name>
    <name evidence="20" type="ORF">OM075_03975</name>
</gene>
<keyword evidence="11 19" id="KW-0460">Magnesium</keyword>
<comment type="function">
    <text evidence="14 19">Joins adenosylcobinamide-GDP and alpha-ribazole to generate adenosylcobalamin (Ado-cobalamin). Also synthesizes adenosylcobalamin 5'-phosphate from adenosylcobinamide-GDP and alpha-ribazole 5'-phosphate.</text>
</comment>
<dbReference type="RefSeq" id="WP_301189179.1">
    <property type="nucleotide sequence ID" value="NZ_JAPDPJ010000005.1"/>
</dbReference>
<comment type="similarity">
    <text evidence="4 19">Belongs to the CobS family.</text>
</comment>
<dbReference type="PANTHER" id="PTHR34148">
    <property type="entry name" value="ADENOSYLCOBINAMIDE-GDP RIBAZOLETRANSFERASE"/>
    <property type="match status" value="1"/>
</dbReference>
<dbReference type="GO" id="GO:0009236">
    <property type="term" value="P:cobalamin biosynthetic process"/>
    <property type="evidence" value="ECO:0007669"/>
    <property type="project" value="UniProtKB-UniRule"/>
</dbReference>
<keyword evidence="21" id="KW-1185">Reference proteome</keyword>
<dbReference type="EMBL" id="JAPDPJ010000005">
    <property type="protein sequence ID" value="MCW3785607.1"/>
    <property type="molecule type" value="Genomic_DNA"/>
</dbReference>
<evidence type="ECO:0000313" key="21">
    <source>
        <dbReference type="Proteomes" id="UP001209229"/>
    </source>
</evidence>
<evidence type="ECO:0000256" key="9">
    <source>
        <dbReference type="ARBA" id="ARBA00022679"/>
    </source>
</evidence>
<evidence type="ECO:0000256" key="2">
    <source>
        <dbReference type="ARBA" id="ARBA00004651"/>
    </source>
</evidence>
<feature type="transmembrane region" description="Helical" evidence="19">
    <location>
        <begin position="134"/>
        <end position="161"/>
    </location>
</feature>
<dbReference type="GO" id="GO:0008818">
    <property type="term" value="F:cobalamin 5'-phosphate synthase activity"/>
    <property type="evidence" value="ECO:0007669"/>
    <property type="project" value="UniProtKB-UniRule"/>
</dbReference>
<evidence type="ECO:0000256" key="12">
    <source>
        <dbReference type="ARBA" id="ARBA00022989"/>
    </source>
</evidence>
<dbReference type="EC" id="2.7.8.26" evidence="5 19"/>
<comment type="catalytic activity">
    <reaction evidence="18 19">
        <text>alpha-ribazole 5'-phosphate + adenosylcob(III)inamide-GDP = adenosylcob(III)alamin 5'-phosphate + GMP + H(+)</text>
        <dbReference type="Rhea" id="RHEA:23560"/>
        <dbReference type="ChEBI" id="CHEBI:15378"/>
        <dbReference type="ChEBI" id="CHEBI:57918"/>
        <dbReference type="ChEBI" id="CHEBI:58115"/>
        <dbReference type="ChEBI" id="CHEBI:60487"/>
        <dbReference type="ChEBI" id="CHEBI:60493"/>
        <dbReference type="EC" id="2.7.8.26"/>
    </reaction>
</comment>
<organism evidence="20 21">
    <name type="scientific">Plebeiibacterium sediminum</name>
    <dbReference type="NCBI Taxonomy" id="2992112"/>
    <lineage>
        <taxon>Bacteria</taxon>
        <taxon>Pseudomonadati</taxon>
        <taxon>Bacteroidota</taxon>
        <taxon>Bacteroidia</taxon>
        <taxon>Marinilabiliales</taxon>
        <taxon>Marinilabiliaceae</taxon>
        <taxon>Plebeiibacterium</taxon>
    </lineage>
</organism>
<dbReference type="NCBIfam" id="NF001277">
    <property type="entry name" value="PRK00235.1-3"/>
    <property type="match status" value="1"/>
</dbReference>
<evidence type="ECO:0000256" key="11">
    <source>
        <dbReference type="ARBA" id="ARBA00022842"/>
    </source>
</evidence>
<evidence type="ECO:0000256" key="13">
    <source>
        <dbReference type="ARBA" id="ARBA00023136"/>
    </source>
</evidence>
<evidence type="ECO:0000256" key="5">
    <source>
        <dbReference type="ARBA" id="ARBA00013200"/>
    </source>
</evidence>
<feature type="transmembrane region" description="Helical" evidence="19">
    <location>
        <begin position="100"/>
        <end position="122"/>
    </location>
</feature>
<evidence type="ECO:0000256" key="18">
    <source>
        <dbReference type="ARBA" id="ARBA00049504"/>
    </source>
</evidence>
<reference evidence="20" key="1">
    <citation type="submission" date="2022-10" db="EMBL/GenBank/DDBJ databases">
        <authorList>
            <person name="Yu W.X."/>
        </authorList>
    </citation>
    <scope>NUCLEOTIDE SEQUENCE</scope>
    <source>
        <strain evidence="20">AAT</strain>
    </source>
</reference>
<keyword evidence="13 19" id="KW-0472">Membrane</keyword>
<feature type="transmembrane region" description="Helical" evidence="19">
    <location>
        <begin position="61"/>
        <end position="80"/>
    </location>
</feature>
<evidence type="ECO:0000256" key="7">
    <source>
        <dbReference type="ARBA" id="ARBA00022475"/>
    </source>
</evidence>
<comment type="cofactor">
    <cofactor evidence="1 19">
        <name>Mg(2+)</name>
        <dbReference type="ChEBI" id="CHEBI:18420"/>
    </cofactor>
</comment>
<evidence type="ECO:0000313" key="20">
    <source>
        <dbReference type="EMBL" id="MCW3785607.1"/>
    </source>
</evidence>
<feature type="transmembrane region" description="Helical" evidence="19">
    <location>
        <begin position="36"/>
        <end position="54"/>
    </location>
</feature>
<evidence type="ECO:0000256" key="19">
    <source>
        <dbReference type="HAMAP-Rule" id="MF_00719"/>
    </source>
</evidence>
<comment type="catalytic activity">
    <reaction evidence="17 19">
        <text>alpha-ribazole + adenosylcob(III)inamide-GDP = adenosylcob(III)alamin + GMP + H(+)</text>
        <dbReference type="Rhea" id="RHEA:16049"/>
        <dbReference type="ChEBI" id="CHEBI:10329"/>
        <dbReference type="ChEBI" id="CHEBI:15378"/>
        <dbReference type="ChEBI" id="CHEBI:18408"/>
        <dbReference type="ChEBI" id="CHEBI:58115"/>
        <dbReference type="ChEBI" id="CHEBI:60487"/>
        <dbReference type="EC" id="2.7.8.26"/>
    </reaction>
</comment>
<keyword evidence="7 19" id="KW-1003">Cell membrane</keyword>
<evidence type="ECO:0000256" key="6">
    <source>
        <dbReference type="ARBA" id="ARBA00015850"/>
    </source>
</evidence>
<evidence type="ECO:0000256" key="4">
    <source>
        <dbReference type="ARBA" id="ARBA00010561"/>
    </source>
</evidence>
<comment type="pathway">
    <text evidence="3 19">Cofactor biosynthesis; adenosylcobalamin biosynthesis; adenosylcobalamin from cob(II)yrinate a,c-diamide: step 7/7.</text>
</comment>
<evidence type="ECO:0000256" key="3">
    <source>
        <dbReference type="ARBA" id="ARBA00004663"/>
    </source>
</evidence>
<dbReference type="GO" id="GO:0005886">
    <property type="term" value="C:plasma membrane"/>
    <property type="evidence" value="ECO:0007669"/>
    <property type="project" value="UniProtKB-SubCell"/>
</dbReference>
<evidence type="ECO:0000256" key="17">
    <source>
        <dbReference type="ARBA" id="ARBA00048623"/>
    </source>
</evidence>
<feature type="transmembrane region" description="Helical" evidence="19">
    <location>
        <begin position="181"/>
        <end position="209"/>
    </location>
</feature>
<keyword evidence="9 19" id="KW-0808">Transferase</keyword>
<evidence type="ECO:0000256" key="15">
    <source>
        <dbReference type="ARBA" id="ARBA00032605"/>
    </source>
</evidence>
<name>A0AAE3M2F6_9BACT</name>
<keyword evidence="10 19" id="KW-0812">Transmembrane</keyword>
<comment type="subcellular location">
    <subcellularLocation>
        <location evidence="2 19">Cell membrane</location>
        <topology evidence="2 19">Multi-pass membrane protein</topology>
    </subcellularLocation>
</comment>
<evidence type="ECO:0000256" key="14">
    <source>
        <dbReference type="ARBA" id="ARBA00025228"/>
    </source>
</evidence>
<dbReference type="AlphaFoldDB" id="A0AAE3M2F6"/>
<evidence type="ECO:0000256" key="1">
    <source>
        <dbReference type="ARBA" id="ARBA00001946"/>
    </source>
</evidence>
<dbReference type="InterPro" id="IPR003805">
    <property type="entry name" value="CobS"/>
</dbReference>
<dbReference type="PANTHER" id="PTHR34148:SF1">
    <property type="entry name" value="ADENOSYLCOBINAMIDE-GDP RIBAZOLETRANSFERASE"/>
    <property type="match status" value="1"/>
</dbReference>
<keyword evidence="12 19" id="KW-1133">Transmembrane helix</keyword>
<comment type="caution">
    <text evidence="20">The sequence shown here is derived from an EMBL/GenBank/DDBJ whole genome shotgun (WGS) entry which is preliminary data.</text>
</comment>
<accession>A0AAE3M2F6</accession>
<dbReference type="NCBIfam" id="TIGR00317">
    <property type="entry name" value="cobS"/>
    <property type="match status" value="1"/>
</dbReference>
<protein>
    <recommendedName>
        <fullName evidence="6 19">Adenosylcobinamide-GDP ribazoletransferase</fullName>
        <ecNumber evidence="5 19">2.7.8.26</ecNumber>
    </recommendedName>
    <alternativeName>
        <fullName evidence="16 19">Cobalamin synthase</fullName>
    </alternativeName>
    <alternativeName>
        <fullName evidence="15 19">Cobalamin-5'-phosphate synthase</fullName>
    </alternativeName>
</protein>
<sequence>MRQLRLFFTALMFLTRIPAPKWVGYSSDNINKCNRYFPLVGLIIGGIGALTYYIASFVFPIYIAVLLSMVATIILTGAFHEDGFADTCDGFGGGWTTEKILIIMKDSRVGAYGMIGTILILLMKFASISSIPNALIIPAIICGHSVSRMFAVTTMFTLPYVREDETSKSKPVTKNLHVLDLWIAIIIGLASLLLFQSWIIYTSIIPLLITKIWLDKYFKKWIGGYVGDCLGAVQQVTEVVFYLSIIAMSKIITLI</sequence>